<dbReference type="Proteomes" id="UP001259659">
    <property type="component" value="Unassembled WGS sequence"/>
</dbReference>
<reference evidence="2 3" key="1">
    <citation type="submission" date="2022-06" db="EMBL/GenBank/DDBJ databases">
        <title>Haloarcula sp. a new haloarchaeum isolate from saline soil.</title>
        <authorList>
            <person name="Strakova D."/>
            <person name="Galisteo C."/>
            <person name="Sanchez-Porro C."/>
            <person name="Ventosa A."/>
        </authorList>
    </citation>
    <scope>NUCLEOTIDE SEQUENCE [LARGE SCALE GENOMIC DNA]</scope>
    <source>
        <strain evidence="2 3">S1CR25-12</strain>
    </source>
</reference>
<keyword evidence="3" id="KW-1185">Reference proteome</keyword>
<dbReference type="EMBL" id="JAMQON010000006">
    <property type="protein sequence ID" value="MDS0261306.1"/>
    <property type="molecule type" value="Genomic_DNA"/>
</dbReference>
<organism evidence="2 3">
    <name type="scientific">Haloarcula saliterrae</name>
    <dbReference type="NCBI Taxonomy" id="2950534"/>
    <lineage>
        <taxon>Archaea</taxon>
        <taxon>Methanobacteriati</taxon>
        <taxon>Methanobacteriota</taxon>
        <taxon>Stenosarchaea group</taxon>
        <taxon>Halobacteria</taxon>
        <taxon>Halobacteriales</taxon>
        <taxon>Haloarculaceae</taxon>
        <taxon>Haloarcula</taxon>
    </lineage>
</organism>
<protein>
    <submittedName>
        <fullName evidence="2">Uncharacterized protein</fullName>
    </submittedName>
</protein>
<comment type="caution">
    <text evidence="2">The sequence shown here is derived from an EMBL/GenBank/DDBJ whole genome shotgun (WGS) entry which is preliminary data.</text>
</comment>
<feature type="region of interest" description="Disordered" evidence="1">
    <location>
        <begin position="33"/>
        <end position="52"/>
    </location>
</feature>
<accession>A0ABU2FHV1</accession>
<sequence length="52" mass="5781">MRTPYRCALRRPYVLRVAAITVQTLAVGPFTIQPEKETTSSTPVDADMRGSQ</sequence>
<evidence type="ECO:0000313" key="3">
    <source>
        <dbReference type="Proteomes" id="UP001259659"/>
    </source>
</evidence>
<proteinExistence type="predicted"/>
<gene>
    <name evidence="2" type="ORF">NDI56_18050</name>
</gene>
<evidence type="ECO:0000313" key="2">
    <source>
        <dbReference type="EMBL" id="MDS0261306.1"/>
    </source>
</evidence>
<dbReference type="RefSeq" id="WP_310921125.1">
    <property type="nucleotide sequence ID" value="NZ_JAMQON010000006.1"/>
</dbReference>
<name>A0ABU2FHV1_9EURY</name>
<evidence type="ECO:0000256" key="1">
    <source>
        <dbReference type="SAM" id="MobiDB-lite"/>
    </source>
</evidence>